<name>A0A9P1EJL0_CUSEU</name>
<evidence type="ECO:0000313" key="2">
    <source>
        <dbReference type="Proteomes" id="UP001152484"/>
    </source>
</evidence>
<sequence>MSMVVAMAVAYPVGVLMAKKMPKRRIYVRALDFEFVLNPGPLSMKEYVLITTLGNVWISKNC</sequence>
<evidence type="ECO:0000313" key="1">
    <source>
        <dbReference type="EMBL" id="CAH9110062.1"/>
    </source>
</evidence>
<dbReference type="OrthoDB" id="1305136at2759"/>
<keyword evidence="2" id="KW-1185">Reference proteome</keyword>
<comment type="caution">
    <text evidence="1">The sequence shown here is derived from an EMBL/GenBank/DDBJ whole genome shotgun (WGS) entry which is preliminary data.</text>
</comment>
<reference evidence="1" key="1">
    <citation type="submission" date="2022-07" db="EMBL/GenBank/DDBJ databases">
        <authorList>
            <person name="Macas J."/>
            <person name="Novak P."/>
            <person name="Neumann P."/>
        </authorList>
    </citation>
    <scope>NUCLEOTIDE SEQUENCE</scope>
</reference>
<organism evidence="1 2">
    <name type="scientific">Cuscuta europaea</name>
    <name type="common">European dodder</name>
    <dbReference type="NCBI Taxonomy" id="41803"/>
    <lineage>
        <taxon>Eukaryota</taxon>
        <taxon>Viridiplantae</taxon>
        <taxon>Streptophyta</taxon>
        <taxon>Embryophyta</taxon>
        <taxon>Tracheophyta</taxon>
        <taxon>Spermatophyta</taxon>
        <taxon>Magnoliopsida</taxon>
        <taxon>eudicotyledons</taxon>
        <taxon>Gunneridae</taxon>
        <taxon>Pentapetalae</taxon>
        <taxon>asterids</taxon>
        <taxon>lamiids</taxon>
        <taxon>Solanales</taxon>
        <taxon>Convolvulaceae</taxon>
        <taxon>Cuscuteae</taxon>
        <taxon>Cuscuta</taxon>
        <taxon>Cuscuta subgen. Cuscuta</taxon>
    </lineage>
</organism>
<accession>A0A9P1EJL0</accession>
<proteinExistence type="predicted"/>
<dbReference type="AlphaFoldDB" id="A0A9P1EJL0"/>
<dbReference type="EMBL" id="CAMAPE010000053">
    <property type="protein sequence ID" value="CAH9110062.1"/>
    <property type="molecule type" value="Genomic_DNA"/>
</dbReference>
<dbReference type="Proteomes" id="UP001152484">
    <property type="component" value="Unassembled WGS sequence"/>
</dbReference>
<gene>
    <name evidence="1" type="ORF">CEURO_LOCUS18699</name>
</gene>
<protein>
    <submittedName>
        <fullName evidence="1">Uncharacterized protein</fullName>
    </submittedName>
</protein>